<comment type="caution">
    <text evidence="1">The sequence shown here is derived from an EMBL/GenBank/DDBJ whole genome shotgun (WGS) entry which is preliminary data.</text>
</comment>
<accession>A0AA39E326</accession>
<name>A0AA39E326_VITRO</name>
<sequence>MNPPRSFLPAMPMQLPALVQAPQSQWFVTVPPQQFHSISQTKNMGLPAPSPQFQFSQSQLYIGNHEPAFGGTGAPLSSSYTFAPASYGQMGINSSSATPSQALPQVPQVPQVQAPKVHSPQVHGPQVHVLQVHAPEAHAPCFPAGVQPRLLSESQSKSSVLPVQETGGQPSVTRVAGASIQDNLPVKAPSDWVEHTSAGRRYMI</sequence>
<keyword evidence="2" id="KW-1185">Reference proteome</keyword>
<gene>
    <name evidence="1" type="ORF">PVL29_003398</name>
</gene>
<reference evidence="1 2" key="1">
    <citation type="journal article" date="2023" name="BMC Biotechnol.">
        <title>Vitis rotundifolia cv Carlos genome sequencing.</title>
        <authorList>
            <person name="Huff M."/>
            <person name="Hulse-Kemp A."/>
            <person name="Scheffler B."/>
            <person name="Youngblood R."/>
            <person name="Simpson S."/>
            <person name="Babiker E."/>
            <person name="Staton M."/>
        </authorList>
    </citation>
    <scope>NUCLEOTIDE SEQUENCE [LARGE SCALE GENOMIC DNA]</scope>
    <source>
        <tissue evidence="1">Leaf</tissue>
    </source>
</reference>
<dbReference type="EMBL" id="JARBHA010000003">
    <property type="protein sequence ID" value="KAJ9705339.1"/>
    <property type="molecule type" value="Genomic_DNA"/>
</dbReference>
<organism evidence="1 2">
    <name type="scientific">Vitis rotundifolia</name>
    <name type="common">Muscadine grape</name>
    <dbReference type="NCBI Taxonomy" id="103349"/>
    <lineage>
        <taxon>Eukaryota</taxon>
        <taxon>Viridiplantae</taxon>
        <taxon>Streptophyta</taxon>
        <taxon>Embryophyta</taxon>
        <taxon>Tracheophyta</taxon>
        <taxon>Spermatophyta</taxon>
        <taxon>Magnoliopsida</taxon>
        <taxon>eudicotyledons</taxon>
        <taxon>Gunneridae</taxon>
        <taxon>Pentapetalae</taxon>
        <taxon>rosids</taxon>
        <taxon>Vitales</taxon>
        <taxon>Vitaceae</taxon>
        <taxon>Viteae</taxon>
        <taxon>Vitis</taxon>
    </lineage>
</organism>
<dbReference type="AlphaFoldDB" id="A0AA39E326"/>
<protein>
    <submittedName>
        <fullName evidence="1">Uncharacterized protein</fullName>
    </submittedName>
</protein>
<proteinExistence type="predicted"/>
<evidence type="ECO:0000313" key="2">
    <source>
        <dbReference type="Proteomes" id="UP001168098"/>
    </source>
</evidence>
<dbReference type="Proteomes" id="UP001168098">
    <property type="component" value="Unassembled WGS sequence"/>
</dbReference>
<evidence type="ECO:0000313" key="1">
    <source>
        <dbReference type="EMBL" id="KAJ9705339.1"/>
    </source>
</evidence>